<dbReference type="SUPFAM" id="SSF55729">
    <property type="entry name" value="Acyl-CoA N-acyltransferases (Nat)"/>
    <property type="match status" value="1"/>
</dbReference>
<name>A0ABT4GWJ3_PAEAL</name>
<evidence type="ECO:0000313" key="1">
    <source>
        <dbReference type="EMBL" id="MCY9761059.1"/>
    </source>
</evidence>
<reference evidence="1 2" key="1">
    <citation type="submission" date="2022-05" db="EMBL/GenBank/DDBJ databases">
        <title>Genome Sequencing of Bee-Associated Microbes.</title>
        <authorList>
            <person name="Dunlap C."/>
        </authorList>
    </citation>
    <scope>NUCLEOTIDE SEQUENCE [LARGE SCALE GENOMIC DNA]</scope>
    <source>
        <strain evidence="1 2">NRRL B-04010</strain>
    </source>
</reference>
<dbReference type="InterPro" id="IPR016181">
    <property type="entry name" value="Acyl_CoA_acyltransferase"/>
</dbReference>
<comment type="caution">
    <text evidence="1">The sequence shown here is derived from an EMBL/GenBank/DDBJ whole genome shotgun (WGS) entry which is preliminary data.</text>
</comment>
<protein>
    <submittedName>
        <fullName evidence="1">GNAT family N-acetyltransferase</fullName>
    </submittedName>
</protein>
<dbReference type="EMBL" id="JAMDNP010000019">
    <property type="protein sequence ID" value="MCY9761059.1"/>
    <property type="molecule type" value="Genomic_DNA"/>
</dbReference>
<dbReference type="Proteomes" id="UP001527181">
    <property type="component" value="Unassembled WGS sequence"/>
</dbReference>
<accession>A0ABT4GWJ3</accession>
<proteinExistence type="predicted"/>
<sequence>MEYGLTKLGLERIVAITSLDNEQSGHLLKKIGMKLEGVVQLPGGNEEVKLYATSSSQYM</sequence>
<gene>
    <name evidence="1" type="ORF">M5X12_10780</name>
</gene>
<keyword evidence="2" id="KW-1185">Reference proteome</keyword>
<dbReference type="Gene3D" id="3.40.630.30">
    <property type="match status" value="1"/>
</dbReference>
<organism evidence="1 2">
    <name type="scientific">Paenibacillus alvei</name>
    <name type="common">Bacillus alvei</name>
    <dbReference type="NCBI Taxonomy" id="44250"/>
    <lineage>
        <taxon>Bacteria</taxon>
        <taxon>Bacillati</taxon>
        <taxon>Bacillota</taxon>
        <taxon>Bacilli</taxon>
        <taxon>Bacillales</taxon>
        <taxon>Paenibacillaceae</taxon>
        <taxon>Paenibacillus</taxon>
    </lineage>
</organism>
<evidence type="ECO:0000313" key="2">
    <source>
        <dbReference type="Proteomes" id="UP001527181"/>
    </source>
</evidence>